<reference evidence="3" key="1">
    <citation type="journal article" date="2019" name="Int. J. Syst. Evol. Microbiol.">
        <title>The Global Catalogue of Microorganisms (GCM) 10K type strain sequencing project: providing services to taxonomists for standard genome sequencing and annotation.</title>
        <authorList>
            <consortium name="The Broad Institute Genomics Platform"/>
            <consortium name="The Broad Institute Genome Sequencing Center for Infectious Disease"/>
            <person name="Wu L."/>
            <person name="Ma J."/>
        </authorList>
    </citation>
    <scope>NUCLEOTIDE SEQUENCE [LARGE SCALE GENOMIC DNA]</scope>
    <source>
        <strain evidence="3">JCM 3369</strain>
    </source>
</reference>
<dbReference type="Proteomes" id="UP001596380">
    <property type="component" value="Unassembled WGS sequence"/>
</dbReference>
<feature type="region of interest" description="Disordered" evidence="1">
    <location>
        <begin position="35"/>
        <end position="100"/>
    </location>
</feature>
<gene>
    <name evidence="2" type="ORF">ACFQKB_16595</name>
</gene>
<dbReference type="RefSeq" id="WP_160822806.1">
    <property type="nucleotide sequence ID" value="NZ_JBHSXE010000001.1"/>
</dbReference>
<keyword evidence="3" id="KW-1185">Reference proteome</keyword>
<comment type="caution">
    <text evidence="2">The sequence shown here is derived from an EMBL/GenBank/DDBJ whole genome shotgun (WGS) entry which is preliminary data.</text>
</comment>
<accession>A0ABW2CLW9</accession>
<feature type="compositionally biased region" description="Pro residues" evidence="1">
    <location>
        <begin position="40"/>
        <end position="64"/>
    </location>
</feature>
<proteinExistence type="predicted"/>
<sequence length="100" mass="10932">MQSLTPSRVDREFAALVYADDQWLREEFDALMTAAYGAPPRRPGPPAPPRTPPTGRPWRHPVPPQGVRNGATSDGLPRNPALDMRRQRSPPPGPTSSRGA</sequence>
<evidence type="ECO:0000313" key="2">
    <source>
        <dbReference type="EMBL" id="MFC6881390.1"/>
    </source>
</evidence>
<evidence type="ECO:0000256" key="1">
    <source>
        <dbReference type="SAM" id="MobiDB-lite"/>
    </source>
</evidence>
<organism evidence="2 3">
    <name type="scientific">Actinomadura yumaensis</name>
    <dbReference type="NCBI Taxonomy" id="111807"/>
    <lineage>
        <taxon>Bacteria</taxon>
        <taxon>Bacillati</taxon>
        <taxon>Actinomycetota</taxon>
        <taxon>Actinomycetes</taxon>
        <taxon>Streptosporangiales</taxon>
        <taxon>Thermomonosporaceae</taxon>
        <taxon>Actinomadura</taxon>
    </lineage>
</organism>
<evidence type="ECO:0000313" key="3">
    <source>
        <dbReference type="Proteomes" id="UP001596380"/>
    </source>
</evidence>
<name>A0ABW2CLW9_9ACTN</name>
<protein>
    <submittedName>
        <fullName evidence="2">Uncharacterized protein</fullName>
    </submittedName>
</protein>
<dbReference type="EMBL" id="JBHSXS010000008">
    <property type="protein sequence ID" value="MFC6881390.1"/>
    <property type="molecule type" value="Genomic_DNA"/>
</dbReference>